<gene>
    <name evidence="2" type="ordered locus">Adeh_0974</name>
</gene>
<dbReference type="EMBL" id="CP000251">
    <property type="protein sequence ID" value="ABC80749.1"/>
    <property type="molecule type" value="Genomic_DNA"/>
</dbReference>
<dbReference type="Proteomes" id="UP000001935">
    <property type="component" value="Chromosome"/>
</dbReference>
<evidence type="ECO:0008006" key="4">
    <source>
        <dbReference type="Google" id="ProtNLM"/>
    </source>
</evidence>
<proteinExistence type="predicted"/>
<sequence length="488" mass="52899">MRKLIRIVVTGAALAALALPLAGRAADPDPQQKKIDELAKELEALKQQVKKDEEKSLSKWLTVSGDYRFRLDSLKGEVPAYYQYMGPAAMPVPMPGFDPENGTLMTNRFGLNLKAKATRNVTVTTRLLMNKTSGMQTADATNAGFFADRMSVLDGSIGHIPTDNVLRVDQVFATWSNIFDQPVWFSVGRRPSTGGSPTHVRENGERPGNAGVPGLLVDYAFDGMTLGWAPEIDALPGAFAKLCYGRGFEAGYSNTNDLKDTDMLGVGVVPVDTDPLRIDLQWNRGFNIFDDPNNVGVELGSIDWYGAGVLSTLKGIGPGSLTTFASGGVSITHPNGKHMLLGGMDSGAGLLTSGPDASDRTGWGAYAGLRYDLASGTKIGGEYNHGSKYWIPFDPAADDMWTSKLGTRGNVYEAYLIQELPLPAISSFVSKAFFKVGWQYYDFDYTSSNNWIGAPVKISELMASPMNAQMLAPLKSAQDFYGTFEVRF</sequence>
<keyword evidence="1" id="KW-0732">Signal</keyword>
<evidence type="ECO:0000313" key="3">
    <source>
        <dbReference type="Proteomes" id="UP000001935"/>
    </source>
</evidence>
<accession>Q2IPL5</accession>
<dbReference type="RefSeq" id="WP_011420032.1">
    <property type="nucleotide sequence ID" value="NC_007760.1"/>
</dbReference>
<evidence type="ECO:0000313" key="2">
    <source>
        <dbReference type="EMBL" id="ABC80749.1"/>
    </source>
</evidence>
<dbReference type="TCDB" id="1.B.60.1.7">
    <property type="family name" value="the omp50 porin (omp50 porin) family"/>
</dbReference>
<dbReference type="STRING" id="290397.Adeh_0974"/>
<dbReference type="HOGENOM" id="CLU_032899_0_0_7"/>
<feature type="chain" id="PRO_5004210617" description="DUF3373 domain-containing protein" evidence="1">
    <location>
        <begin position="26"/>
        <end position="488"/>
    </location>
</feature>
<evidence type="ECO:0000256" key="1">
    <source>
        <dbReference type="SAM" id="SignalP"/>
    </source>
</evidence>
<dbReference type="KEGG" id="ade:Adeh_0974"/>
<organism evidence="2 3">
    <name type="scientific">Anaeromyxobacter dehalogenans (strain 2CP-C)</name>
    <dbReference type="NCBI Taxonomy" id="290397"/>
    <lineage>
        <taxon>Bacteria</taxon>
        <taxon>Pseudomonadati</taxon>
        <taxon>Myxococcota</taxon>
        <taxon>Myxococcia</taxon>
        <taxon>Myxococcales</taxon>
        <taxon>Cystobacterineae</taxon>
        <taxon>Anaeromyxobacteraceae</taxon>
        <taxon>Anaeromyxobacter</taxon>
    </lineage>
</organism>
<dbReference type="AlphaFoldDB" id="Q2IPL5"/>
<protein>
    <recommendedName>
        <fullName evidence="4">DUF3373 domain-containing protein</fullName>
    </recommendedName>
</protein>
<reference evidence="2" key="1">
    <citation type="submission" date="2006-01" db="EMBL/GenBank/DDBJ databases">
        <title>Complete sequence of Anaeromyxobacter dehalogenans 2CP-C.</title>
        <authorList>
            <consortium name="US DOE Joint Genome Institute"/>
            <person name="Copeland A."/>
            <person name="Lucas S."/>
            <person name="Lapidus A."/>
            <person name="Barry K."/>
            <person name="Detter J.C."/>
            <person name="Glavina T."/>
            <person name="Hammon N."/>
            <person name="Israni S."/>
            <person name="Pitluck S."/>
            <person name="Brettin T."/>
            <person name="Bruce D."/>
            <person name="Han C."/>
            <person name="Tapia R."/>
            <person name="Gilna P."/>
            <person name="Kiss H."/>
            <person name="Schmutz J."/>
            <person name="Larimer F."/>
            <person name="Land M."/>
            <person name="Kyrpides N."/>
            <person name="Anderson I."/>
            <person name="Sanford R.A."/>
            <person name="Ritalahti K.M."/>
            <person name="Thomas H.S."/>
            <person name="Kirby J.R."/>
            <person name="Zhulin I.B."/>
            <person name="Loeffler F.E."/>
            <person name="Richardson P."/>
        </authorList>
    </citation>
    <scope>NUCLEOTIDE SEQUENCE</scope>
    <source>
        <strain evidence="2">2CP-C</strain>
    </source>
</reference>
<dbReference type="InterPro" id="IPR021803">
    <property type="entry name" value="DUF3373"/>
</dbReference>
<dbReference type="OrthoDB" id="9760233at2"/>
<feature type="signal peptide" evidence="1">
    <location>
        <begin position="1"/>
        <end position="25"/>
    </location>
</feature>
<dbReference type="eggNOG" id="ENOG502Z9YV">
    <property type="taxonomic scope" value="Bacteria"/>
</dbReference>
<name>Q2IPL5_ANADE</name>
<dbReference type="Pfam" id="PF11853">
    <property type="entry name" value="DUF3373"/>
    <property type="match status" value="1"/>
</dbReference>